<protein>
    <recommendedName>
        <fullName evidence="16">Cytochrome P450</fullName>
    </recommendedName>
</protein>
<evidence type="ECO:0000256" key="11">
    <source>
        <dbReference type="ARBA" id="ARBA00023059"/>
    </source>
</evidence>
<keyword evidence="4 13" id="KW-0349">Heme</keyword>
<comment type="pathway">
    <text evidence="2">Alkaloid biosynthesis; taxol biosynthesis.</text>
</comment>
<dbReference type="InterPro" id="IPR001128">
    <property type="entry name" value="Cyt_P450"/>
</dbReference>
<keyword evidence="9 13" id="KW-0408">Iron</keyword>
<dbReference type="EMBL" id="GCKF01045368">
    <property type="protein sequence ID" value="JAG93865.1"/>
    <property type="molecule type" value="Transcribed_RNA"/>
</dbReference>
<keyword evidence="11" id="KW-0876">Taxol biosynthesis</keyword>
<evidence type="ECO:0000256" key="4">
    <source>
        <dbReference type="ARBA" id="ARBA00022617"/>
    </source>
</evidence>
<evidence type="ECO:0000256" key="1">
    <source>
        <dbReference type="ARBA" id="ARBA00004167"/>
    </source>
</evidence>
<evidence type="ECO:0000256" key="13">
    <source>
        <dbReference type="PIRSR" id="PIRSR602401-1"/>
    </source>
</evidence>
<proteinExistence type="inferred from homology"/>
<evidence type="ECO:0000256" key="3">
    <source>
        <dbReference type="ARBA" id="ARBA00010617"/>
    </source>
</evidence>
<evidence type="ECO:0000256" key="8">
    <source>
        <dbReference type="ARBA" id="ARBA00023002"/>
    </source>
</evidence>
<keyword evidence="10" id="KW-0503">Monooxygenase</keyword>
<evidence type="ECO:0000313" key="15">
    <source>
        <dbReference type="EMBL" id="JAG93865.1"/>
    </source>
</evidence>
<organism evidence="15">
    <name type="scientific">Araucaria cunninghamii</name>
    <name type="common">Hoop pine</name>
    <name type="synonym">Moreton Bay pine</name>
    <dbReference type="NCBI Taxonomy" id="56994"/>
    <lineage>
        <taxon>Eukaryota</taxon>
        <taxon>Viridiplantae</taxon>
        <taxon>Streptophyta</taxon>
        <taxon>Embryophyta</taxon>
        <taxon>Tracheophyta</taxon>
        <taxon>Spermatophyta</taxon>
        <taxon>Pinopsida</taxon>
        <taxon>Pinidae</taxon>
        <taxon>Conifers II</taxon>
        <taxon>Araucariales</taxon>
        <taxon>Araucariaceae</taxon>
        <taxon>Araucaria</taxon>
    </lineage>
</organism>
<evidence type="ECO:0000256" key="5">
    <source>
        <dbReference type="ARBA" id="ARBA00022692"/>
    </source>
</evidence>
<dbReference type="CDD" id="cd11064">
    <property type="entry name" value="CYP86A"/>
    <property type="match status" value="1"/>
</dbReference>
<accession>A0A0D6QVX9</accession>
<evidence type="ECO:0000256" key="12">
    <source>
        <dbReference type="ARBA" id="ARBA00023136"/>
    </source>
</evidence>
<dbReference type="SUPFAM" id="SSF48264">
    <property type="entry name" value="Cytochrome P450"/>
    <property type="match status" value="1"/>
</dbReference>
<sequence length="512" mass="57951">MERSSSSMDILNVFSVPALLAFICVCIFYIRLSLREGNKALPPSYPIVGSLFSILKNRRRFPEWFTELLIMAPSHTIKLNRGGRRAVITANPANVEHILKTRFEIYPKGDLFSSVLHDLLGRGIFNADGETWKLQRRVASFEFSTRSLRDFIHETVHGEITDRLLPLLRKAAAAGSQLDMQDVLQRFAFDNICKVAFGTDPGCLDISLPVSEFAEAFEVATALIVRRFGDVLPFGWRVKRMLNLGSEKTLRHAIQRVHGFAEEVIRKRKDDDKCGGRQDLLSRFLGVAEKDSHDDFLRDIVVSFILAGRDTTSAALTWFFWLLSSHPRVEERINGEIARVVAARTEKEASGFCYEELKEMNYLHAAICESMRLYPPVPSDSKEASEQDVLPDGTVVSRGTRVTYHPYAMGRMESIWGKDCLEFKPERWVKEEENGSAVFVSENSFKYPVFQAGPRICLGKEMAFIQMKCIAASVIEEFSIKVDPNLNPKFIVSLTAKMENGLPVVVEKKRPN</sequence>
<comment type="subcellular location">
    <subcellularLocation>
        <location evidence="1">Membrane</location>
        <topology evidence="1">Single-pass membrane protein</topology>
    </subcellularLocation>
</comment>
<dbReference type="GO" id="GO:0004497">
    <property type="term" value="F:monooxygenase activity"/>
    <property type="evidence" value="ECO:0007669"/>
    <property type="project" value="UniProtKB-KW"/>
</dbReference>
<dbReference type="PRINTS" id="PR00463">
    <property type="entry name" value="EP450I"/>
</dbReference>
<dbReference type="PRINTS" id="PR00385">
    <property type="entry name" value="P450"/>
</dbReference>
<comment type="similarity">
    <text evidence="3">Belongs to the cytochrome P450 family.</text>
</comment>
<dbReference type="GO" id="GO:0020037">
    <property type="term" value="F:heme binding"/>
    <property type="evidence" value="ECO:0007669"/>
    <property type="project" value="InterPro"/>
</dbReference>
<keyword evidence="8" id="KW-0560">Oxidoreductase</keyword>
<feature type="binding site" description="axial binding residue" evidence="13">
    <location>
        <position position="457"/>
    </location>
    <ligand>
        <name>heme</name>
        <dbReference type="ChEBI" id="CHEBI:30413"/>
    </ligand>
    <ligandPart>
        <name>Fe</name>
        <dbReference type="ChEBI" id="CHEBI:18248"/>
    </ligandPart>
</feature>
<reference evidence="15" key="1">
    <citation type="submission" date="2015-03" db="EMBL/GenBank/DDBJ databases">
        <title>A transcriptome of Araucaria cunninghamii, an australian fine timber species.</title>
        <authorList>
            <person name="Jing Yi C.J.Y."/>
            <person name="Yin San L.Y.S."/>
            <person name="Abdul Karim S.S."/>
            <person name="Wan Azmi N.N."/>
            <person name="Hercus R.R."/>
            <person name="Croft L.L."/>
        </authorList>
    </citation>
    <scope>NUCLEOTIDE SEQUENCE</scope>
    <source>
        <strain evidence="15">MI0301</strain>
        <tissue evidence="15">Leaf</tissue>
    </source>
</reference>
<evidence type="ECO:0000256" key="10">
    <source>
        <dbReference type="ARBA" id="ARBA00023033"/>
    </source>
</evidence>
<dbReference type="UniPathway" id="UPA00842"/>
<feature type="transmembrane region" description="Helical" evidence="14">
    <location>
        <begin position="12"/>
        <end position="32"/>
    </location>
</feature>
<dbReference type="InterPro" id="IPR002401">
    <property type="entry name" value="Cyt_P450_E_grp-I"/>
</dbReference>
<dbReference type="GO" id="GO:0016705">
    <property type="term" value="F:oxidoreductase activity, acting on paired donors, with incorporation or reduction of molecular oxygen"/>
    <property type="evidence" value="ECO:0007669"/>
    <property type="project" value="InterPro"/>
</dbReference>
<dbReference type="GO" id="GO:0005506">
    <property type="term" value="F:iron ion binding"/>
    <property type="evidence" value="ECO:0007669"/>
    <property type="project" value="InterPro"/>
</dbReference>
<dbReference type="FunFam" id="1.10.630.10:FF:000044">
    <property type="entry name" value="Cytochrome P450"/>
    <property type="match status" value="1"/>
</dbReference>
<dbReference type="PANTHER" id="PTHR24296">
    <property type="entry name" value="CYTOCHROME P450"/>
    <property type="match status" value="1"/>
</dbReference>
<evidence type="ECO:0000256" key="2">
    <source>
        <dbReference type="ARBA" id="ARBA00005122"/>
    </source>
</evidence>
<evidence type="ECO:0000256" key="14">
    <source>
        <dbReference type="SAM" id="Phobius"/>
    </source>
</evidence>
<keyword evidence="5 14" id="KW-0812">Transmembrane</keyword>
<keyword evidence="7 14" id="KW-1133">Transmembrane helix</keyword>
<name>A0A0D6QVX9_ARACU</name>
<dbReference type="Gene3D" id="1.10.630.10">
    <property type="entry name" value="Cytochrome P450"/>
    <property type="match status" value="1"/>
</dbReference>
<dbReference type="AlphaFoldDB" id="A0A0D6QVX9"/>
<keyword evidence="12 14" id="KW-0472">Membrane</keyword>
<keyword evidence="6 13" id="KW-0479">Metal-binding</keyword>
<dbReference type="GO" id="GO:0042617">
    <property type="term" value="P:paclitaxel biosynthetic process"/>
    <property type="evidence" value="ECO:0007669"/>
    <property type="project" value="UniProtKB-UniPathway"/>
</dbReference>
<evidence type="ECO:0000256" key="6">
    <source>
        <dbReference type="ARBA" id="ARBA00022723"/>
    </source>
</evidence>
<evidence type="ECO:0000256" key="9">
    <source>
        <dbReference type="ARBA" id="ARBA00023004"/>
    </source>
</evidence>
<dbReference type="InterPro" id="IPR036396">
    <property type="entry name" value="Cyt_P450_sf"/>
</dbReference>
<evidence type="ECO:0008006" key="16">
    <source>
        <dbReference type="Google" id="ProtNLM"/>
    </source>
</evidence>
<comment type="cofactor">
    <cofactor evidence="13">
        <name>heme</name>
        <dbReference type="ChEBI" id="CHEBI:30413"/>
    </cofactor>
</comment>
<dbReference type="GO" id="GO:0016020">
    <property type="term" value="C:membrane"/>
    <property type="evidence" value="ECO:0007669"/>
    <property type="project" value="UniProtKB-SubCell"/>
</dbReference>
<dbReference type="Pfam" id="PF00067">
    <property type="entry name" value="p450"/>
    <property type="match status" value="1"/>
</dbReference>
<evidence type="ECO:0000256" key="7">
    <source>
        <dbReference type="ARBA" id="ARBA00022989"/>
    </source>
</evidence>